<name>A0A0L0JVD2_9ACTN</name>
<dbReference type="AlphaFoldDB" id="A0A0L0JVD2"/>
<evidence type="ECO:0000313" key="2">
    <source>
        <dbReference type="EMBL" id="KND29727.1"/>
    </source>
</evidence>
<dbReference type="Proteomes" id="UP000037151">
    <property type="component" value="Unassembled WGS sequence"/>
</dbReference>
<gene>
    <name evidence="2" type="ORF">IQ63_30740</name>
</gene>
<evidence type="ECO:0000313" key="3">
    <source>
        <dbReference type="Proteomes" id="UP000037151"/>
    </source>
</evidence>
<accession>A0A0L0JVD2</accession>
<evidence type="ECO:0000256" key="1">
    <source>
        <dbReference type="SAM" id="MobiDB-lite"/>
    </source>
</evidence>
<dbReference type="PATRIC" id="fig|42234.21.peg.6334"/>
<feature type="non-terminal residue" evidence="2">
    <location>
        <position position="110"/>
    </location>
</feature>
<proteinExistence type="predicted"/>
<sequence>MDSEGALARLAALLDAAAEGTGPTPRELAEVLWFARQLSDDTETPSPNSRTPPARSEPPAQSDPATPLPPISDPPRVPLHLPNANPNPDPDPTQPTTPPPAETQPPAQPP</sequence>
<feature type="region of interest" description="Disordered" evidence="1">
    <location>
        <begin position="35"/>
        <end position="110"/>
    </location>
</feature>
<feature type="compositionally biased region" description="Pro residues" evidence="1">
    <location>
        <begin position="66"/>
        <end position="77"/>
    </location>
</feature>
<protein>
    <submittedName>
        <fullName evidence="2">Uncharacterized protein</fullName>
    </submittedName>
</protein>
<feature type="compositionally biased region" description="Pro residues" evidence="1">
    <location>
        <begin position="85"/>
        <end position="110"/>
    </location>
</feature>
<comment type="caution">
    <text evidence="2">The sequence shown here is derived from an EMBL/GenBank/DDBJ whole genome shotgun (WGS) entry which is preliminary data.</text>
</comment>
<organism evidence="2 3">
    <name type="scientific">Streptomyces acidiscabies</name>
    <dbReference type="NCBI Taxonomy" id="42234"/>
    <lineage>
        <taxon>Bacteria</taxon>
        <taxon>Bacillati</taxon>
        <taxon>Actinomycetota</taxon>
        <taxon>Actinomycetes</taxon>
        <taxon>Kitasatosporales</taxon>
        <taxon>Streptomycetaceae</taxon>
        <taxon>Streptomyces</taxon>
    </lineage>
</organism>
<reference evidence="3" key="1">
    <citation type="submission" date="2014-07" db="EMBL/GenBank/DDBJ databases">
        <title>Genome sequencing of plant-pathogenic Streptomyces species.</title>
        <authorList>
            <person name="Harrison J."/>
            <person name="Sapp M."/>
            <person name="Thwaites R."/>
            <person name="Studholme D.J."/>
        </authorList>
    </citation>
    <scope>NUCLEOTIDE SEQUENCE [LARGE SCALE GENOMIC DNA]</scope>
    <source>
        <strain evidence="3">NCPPB 4445</strain>
    </source>
</reference>
<dbReference type="EMBL" id="JPPY01000172">
    <property type="protein sequence ID" value="KND29727.1"/>
    <property type="molecule type" value="Genomic_DNA"/>
</dbReference>